<evidence type="ECO:0000313" key="28">
    <source>
        <dbReference type="Proteomes" id="UP000436825"/>
    </source>
</evidence>
<name>A0A0P0FPX1_BACT4</name>
<feature type="transmembrane region" description="Helical" evidence="8">
    <location>
        <begin position="14"/>
        <end position="32"/>
    </location>
</feature>
<sequence>MRLSLFNNEDEPEVSMSPLIDCVFLLLIFFLVSTMTKVKNRDISVDLPTSESAIKLKPDDKQAIVGLDAEGNFYWDGQPCSTNFMMEQLRETCISDPGRRIRIDMDKNTPFGRFVEVMDACQFYNLTNIGIRTYDENYNRE</sequence>
<dbReference type="Proteomes" id="UP000095541">
    <property type="component" value="Unassembled WGS sequence"/>
</dbReference>
<evidence type="ECO:0000313" key="12">
    <source>
        <dbReference type="EMBL" id="KAB4309391.1"/>
    </source>
</evidence>
<dbReference type="EMBL" id="WCSY01000018">
    <property type="protein sequence ID" value="KAB4309391.1"/>
    <property type="molecule type" value="Genomic_DNA"/>
</dbReference>
<evidence type="ECO:0000313" key="30">
    <source>
        <dbReference type="Proteomes" id="UP000440614"/>
    </source>
</evidence>
<evidence type="ECO:0000256" key="3">
    <source>
        <dbReference type="ARBA" id="ARBA00022475"/>
    </source>
</evidence>
<dbReference type="EMBL" id="JAQNVG010000005">
    <property type="protein sequence ID" value="MDC2234996.1"/>
    <property type="molecule type" value="Genomic_DNA"/>
</dbReference>
<evidence type="ECO:0000313" key="18">
    <source>
        <dbReference type="EMBL" id="MDC2234996.1"/>
    </source>
</evidence>
<dbReference type="Proteomes" id="UP001156216">
    <property type="component" value="Chromosome"/>
</dbReference>
<evidence type="ECO:0000313" key="11">
    <source>
        <dbReference type="EMBL" id="CUP59050.1"/>
    </source>
</evidence>
<dbReference type="EMBL" id="QSJP01000001">
    <property type="protein sequence ID" value="RHD91520.1"/>
    <property type="molecule type" value="Genomic_DNA"/>
</dbReference>
<evidence type="ECO:0000313" key="32">
    <source>
        <dbReference type="Proteomes" id="UP000500882"/>
    </source>
</evidence>
<reference evidence="18" key="8">
    <citation type="submission" date="2022-10" db="EMBL/GenBank/DDBJ databases">
        <title>Human gut microbiome strain richness.</title>
        <authorList>
            <person name="Chen-Liaw A."/>
        </authorList>
    </citation>
    <scope>NUCLEOTIDE SEQUENCE</scope>
    <source>
        <strain evidence="18">1001283st1_A3_1001283B150304_161114</strain>
    </source>
</reference>
<evidence type="ECO:0000256" key="2">
    <source>
        <dbReference type="ARBA" id="ARBA00005811"/>
    </source>
</evidence>
<reference evidence="26 27" key="2">
    <citation type="submission" date="2018-08" db="EMBL/GenBank/DDBJ databases">
        <title>A genome reference for cultivated species of the human gut microbiota.</title>
        <authorList>
            <person name="Zou Y."/>
            <person name="Xue W."/>
            <person name="Luo G."/>
        </authorList>
    </citation>
    <scope>NUCLEOTIDE SEQUENCE [LARGE SCALE GENOMIC DNA]</scope>
    <source>
        <strain evidence="20 26">AF37-12</strain>
        <strain evidence="19 27">AM30-26</strain>
    </source>
</reference>
<dbReference type="Proteomes" id="UP000284785">
    <property type="component" value="Unassembled WGS sequence"/>
</dbReference>
<dbReference type="GO" id="GO:0022857">
    <property type="term" value="F:transmembrane transporter activity"/>
    <property type="evidence" value="ECO:0007669"/>
    <property type="project" value="InterPro"/>
</dbReference>
<dbReference type="Proteomes" id="UP000436825">
    <property type="component" value="Unassembled WGS sequence"/>
</dbReference>
<gene>
    <name evidence="9" type="ORF">BatF92_15420</name>
    <name evidence="20" type="ORF">DW011_04645</name>
    <name evidence="19" type="ORF">DW780_00485</name>
    <name evidence="10" type="ORF">ERS852511_01896</name>
    <name evidence="11" type="ORF">ERS852557_01116</name>
    <name evidence="14" type="ORF">GAN75_19730</name>
    <name evidence="15" type="ORF">GAN91_20155</name>
    <name evidence="13" type="ORF">GAN93_16840</name>
    <name evidence="12" type="ORF">GAO51_17780</name>
    <name evidence="17" type="ORF">K0H07_00420</name>
    <name evidence="16" type="ORF">KHY35_04870</name>
    <name evidence="22" type="ORF">KQP59_09875</name>
    <name evidence="21" type="ORF">KQP68_14055</name>
    <name evidence="23" type="ORF">KQP74_09205</name>
    <name evidence="18" type="ORF">PO127_04440</name>
</gene>
<keyword evidence="3" id="KW-1003">Cell membrane</keyword>
<dbReference type="EMBL" id="WCSB01000016">
    <property type="protein sequence ID" value="KAB4450337.1"/>
    <property type="molecule type" value="Genomic_DNA"/>
</dbReference>
<dbReference type="PANTHER" id="PTHR30558">
    <property type="entry name" value="EXBD MEMBRANE COMPONENT OF PMF-DRIVEN MACROMOLECULE IMPORT SYSTEM"/>
    <property type="match status" value="1"/>
</dbReference>
<proteinExistence type="inferred from homology"/>
<dbReference type="Proteomes" id="UP000500882">
    <property type="component" value="Chromosome"/>
</dbReference>
<dbReference type="Proteomes" id="UP000440614">
    <property type="component" value="Unassembled WGS sequence"/>
</dbReference>
<dbReference type="Proteomes" id="UP000095576">
    <property type="component" value="Unassembled WGS sequence"/>
</dbReference>
<protein>
    <submittedName>
        <fullName evidence="10">Biopolymer transmembrane protein</fullName>
    </submittedName>
    <submittedName>
        <fullName evidence="20">Biopolymer transporter ExbD</fullName>
    </submittedName>
</protein>
<dbReference type="EMBL" id="JAGZEE010000004">
    <property type="protein sequence ID" value="MBS5410039.1"/>
    <property type="molecule type" value="Genomic_DNA"/>
</dbReference>
<evidence type="ECO:0000313" key="25">
    <source>
        <dbReference type="Proteomes" id="UP000095576"/>
    </source>
</evidence>
<dbReference type="EMBL" id="WCRW01000016">
    <property type="protein sequence ID" value="KAB4452699.1"/>
    <property type="molecule type" value="Genomic_DNA"/>
</dbReference>
<accession>C6IED9</accession>
<evidence type="ECO:0000313" key="15">
    <source>
        <dbReference type="EMBL" id="KAB4477644.1"/>
    </source>
</evidence>
<evidence type="ECO:0000313" key="20">
    <source>
        <dbReference type="EMBL" id="RHL62945.1"/>
    </source>
</evidence>
<dbReference type="EMBL" id="CZAP01000005">
    <property type="protein sequence ID" value="CUP37359.1"/>
    <property type="molecule type" value="Genomic_DNA"/>
</dbReference>
<keyword evidence="6 8" id="KW-0472">Membrane</keyword>
<evidence type="ECO:0000313" key="13">
    <source>
        <dbReference type="EMBL" id="KAB4450337.1"/>
    </source>
</evidence>
<keyword evidence="7" id="KW-0813">Transport</keyword>
<dbReference type="Proteomes" id="UP000436858">
    <property type="component" value="Unassembled WGS sequence"/>
</dbReference>
<evidence type="ECO:0000313" key="16">
    <source>
        <dbReference type="EMBL" id="MBS5410039.1"/>
    </source>
</evidence>
<dbReference type="EMBL" id="AP022660">
    <property type="protein sequence ID" value="BCA49600.1"/>
    <property type="molecule type" value="Genomic_DNA"/>
</dbReference>
<evidence type="ECO:0000313" key="17">
    <source>
        <dbReference type="EMBL" id="MCE9235626.1"/>
    </source>
</evidence>
<reference evidence="21 33" key="6">
    <citation type="submission" date="2021-06" db="EMBL/GenBank/DDBJ databases">
        <title>Interrogation of the integrated mobile genetic elements in gut-associated Bacteroides with a consensus prediction approach.</title>
        <authorList>
            <person name="Campbell D.E."/>
            <person name="Leigh J.R."/>
            <person name="Kim T."/>
            <person name="England W."/>
            <person name="Whitaker R.J."/>
            <person name="Degnan P.H."/>
        </authorList>
    </citation>
    <scope>NUCLEOTIDE SEQUENCE [LARGE SCALE GENOMIC DNA]</scope>
    <source>
        <strain evidence="23">VPI-3443</strain>
        <strain evidence="22">VPI-BTDOT2</strain>
        <strain evidence="21 33">WAL8669</strain>
    </source>
</reference>
<evidence type="ECO:0000313" key="23">
    <source>
        <dbReference type="EMBL" id="UYU92796.1"/>
    </source>
</evidence>
<dbReference type="PATRIC" id="fig|818.23.peg.3180"/>
<keyword evidence="5 8" id="KW-1133">Transmembrane helix</keyword>
<dbReference type="Gene3D" id="3.30.420.270">
    <property type="match status" value="1"/>
</dbReference>
<evidence type="ECO:0000256" key="8">
    <source>
        <dbReference type="SAM" id="Phobius"/>
    </source>
</evidence>
<dbReference type="Proteomes" id="UP000283616">
    <property type="component" value="Unassembled WGS sequence"/>
</dbReference>
<reference evidence="17" key="7">
    <citation type="submission" date="2021-07" db="EMBL/GenBank/DDBJ databases">
        <title>Comparative genomics of Bacteroides fragilis group isolates reveals species-dependent resistance mechanisms and validates clinical tools for resistance prediction.</title>
        <authorList>
            <person name="Wallace M.J."/>
            <person name="Jean S."/>
            <person name="Wallace M.A."/>
            <person name="Carey-Ann B.D."/>
            <person name="Dantas G."/>
        </authorList>
    </citation>
    <scope>NUCLEOTIDE SEQUENCE</scope>
    <source>
        <strain evidence="17">BJH_160</strain>
    </source>
</reference>
<organism evidence="20 26">
    <name type="scientific">Bacteroides thetaiotaomicron</name>
    <dbReference type="NCBI Taxonomy" id="818"/>
    <lineage>
        <taxon>Bacteria</taxon>
        <taxon>Pseudomonadati</taxon>
        <taxon>Bacteroidota</taxon>
        <taxon>Bacteroidia</taxon>
        <taxon>Bacteroidales</taxon>
        <taxon>Bacteroidaceae</taxon>
        <taxon>Bacteroides</taxon>
    </lineage>
</organism>
<evidence type="ECO:0000313" key="9">
    <source>
        <dbReference type="EMBL" id="BCA49600.1"/>
    </source>
</evidence>
<evidence type="ECO:0000256" key="6">
    <source>
        <dbReference type="ARBA" id="ARBA00023136"/>
    </source>
</evidence>
<dbReference type="EMBL" id="CP083681">
    <property type="protein sequence ID" value="UYU73393.1"/>
    <property type="molecule type" value="Genomic_DNA"/>
</dbReference>
<evidence type="ECO:0000313" key="19">
    <source>
        <dbReference type="EMBL" id="RHD91520.1"/>
    </source>
</evidence>
<dbReference type="EMBL" id="JAHYQA010000001">
    <property type="protein sequence ID" value="MCE9235626.1"/>
    <property type="molecule type" value="Genomic_DNA"/>
</dbReference>
<evidence type="ECO:0000313" key="31">
    <source>
        <dbReference type="Proteomes" id="UP000460317"/>
    </source>
</evidence>
<evidence type="ECO:0000313" key="29">
    <source>
        <dbReference type="Proteomes" id="UP000436858"/>
    </source>
</evidence>
<dbReference type="GO" id="GO:0015031">
    <property type="term" value="P:protein transport"/>
    <property type="evidence" value="ECO:0007669"/>
    <property type="project" value="UniProtKB-KW"/>
</dbReference>
<dbReference type="Proteomes" id="UP001156218">
    <property type="component" value="Chromosome"/>
</dbReference>
<evidence type="ECO:0000256" key="4">
    <source>
        <dbReference type="ARBA" id="ARBA00022692"/>
    </source>
</evidence>
<dbReference type="EMBL" id="CP083685">
    <property type="protein sequence ID" value="UYU92796.1"/>
    <property type="molecule type" value="Genomic_DNA"/>
</dbReference>
<dbReference type="Proteomes" id="UP000460317">
    <property type="component" value="Unassembled WGS sequence"/>
</dbReference>
<evidence type="ECO:0000256" key="5">
    <source>
        <dbReference type="ARBA" id="ARBA00022989"/>
    </source>
</evidence>
<evidence type="ECO:0000313" key="27">
    <source>
        <dbReference type="Proteomes" id="UP000284785"/>
    </source>
</evidence>
<dbReference type="EMBL" id="WCRY01000022">
    <property type="protein sequence ID" value="KAB4477644.1"/>
    <property type="molecule type" value="Genomic_DNA"/>
</dbReference>
<dbReference type="RefSeq" id="WP_008760582.1">
    <property type="nucleotide sequence ID" value="NZ_AP022660.1"/>
</dbReference>
<reference evidence="24 25" key="1">
    <citation type="submission" date="2015-09" db="EMBL/GenBank/DDBJ databases">
        <authorList>
            <consortium name="Pathogen Informatics"/>
        </authorList>
    </citation>
    <scope>NUCLEOTIDE SEQUENCE [LARGE SCALE GENOMIC DNA]</scope>
    <source>
        <strain evidence="10 25">2789STDY5834899</strain>
        <strain evidence="11 24">2789STDY5834945</strain>
    </source>
</reference>
<accession>A0A0P0FPX1</accession>
<evidence type="ECO:0000313" key="33">
    <source>
        <dbReference type="Proteomes" id="UP001156218"/>
    </source>
</evidence>
<dbReference type="EMBL" id="QROV01000004">
    <property type="protein sequence ID" value="RHL62945.1"/>
    <property type="molecule type" value="Genomic_DNA"/>
</dbReference>
<evidence type="ECO:0000256" key="1">
    <source>
        <dbReference type="ARBA" id="ARBA00004162"/>
    </source>
</evidence>
<evidence type="ECO:0000313" key="10">
    <source>
        <dbReference type="EMBL" id="CUP37359.1"/>
    </source>
</evidence>
<evidence type="ECO:0000256" key="7">
    <source>
        <dbReference type="RuleBase" id="RU003879"/>
    </source>
</evidence>
<dbReference type="EMBL" id="CP083680">
    <property type="protein sequence ID" value="UYU64709.1"/>
    <property type="molecule type" value="Genomic_DNA"/>
</dbReference>
<reference evidence="28 29" key="3">
    <citation type="journal article" date="2019" name="Nat. Med.">
        <title>A library of human gut bacterial isolates paired with longitudinal multiomics data enables mechanistic microbiome research.</title>
        <authorList>
            <person name="Poyet M."/>
            <person name="Groussin M."/>
            <person name="Gibbons S.M."/>
            <person name="Avila-Pacheco J."/>
            <person name="Jiang X."/>
            <person name="Kearney S.M."/>
            <person name="Perrotta A.R."/>
            <person name="Berdy B."/>
            <person name="Zhao S."/>
            <person name="Lieberman T.D."/>
            <person name="Swanson P.K."/>
            <person name="Smith M."/>
            <person name="Roesemann S."/>
            <person name="Alexander J.E."/>
            <person name="Rich S.A."/>
            <person name="Livny J."/>
            <person name="Vlamakis H."/>
            <person name="Clish C."/>
            <person name="Bullock K."/>
            <person name="Deik A."/>
            <person name="Scott J."/>
            <person name="Pierce K.A."/>
            <person name="Xavier R.J."/>
            <person name="Alm E.J."/>
        </authorList>
    </citation>
    <scope>NUCLEOTIDE SEQUENCE [LARGE SCALE GENOMIC DNA]</scope>
    <source>
        <strain evidence="14 28">BIOML-A160</strain>
        <strain evidence="15 29">BIOML-A162</strain>
        <strain evidence="13 31">BIOML-A165</strain>
        <strain evidence="12 30">BIOML-A188</strain>
    </source>
</reference>
<dbReference type="Proteomes" id="UP001217776">
    <property type="component" value="Unassembled WGS sequence"/>
</dbReference>
<dbReference type="Proteomes" id="UP001162960">
    <property type="component" value="Chromosome"/>
</dbReference>
<reference evidence="16" key="5">
    <citation type="submission" date="2021-02" db="EMBL/GenBank/DDBJ databases">
        <title>Infant gut strain persistence is associated with maternal origin, phylogeny, and functional potential including surface adhesion and iron acquisition.</title>
        <authorList>
            <person name="Lou Y.C."/>
        </authorList>
    </citation>
    <scope>NUCLEOTIDE SEQUENCE</scope>
    <source>
        <strain evidence="16">L3_082_243G1_dasL3_082_243G1_maxbin2.maxbin.015s ta_sub</strain>
    </source>
</reference>
<dbReference type="InterPro" id="IPR003400">
    <property type="entry name" value="ExbD"/>
</dbReference>
<dbReference type="Pfam" id="PF02472">
    <property type="entry name" value="ExbD"/>
    <property type="match status" value="1"/>
</dbReference>
<dbReference type="KEGG" id="btho:Btheta7330_03089"/>
<dbReference type="Proteomes" id="UP000782901">
    <property type="component" value="Unassembled WGS sequence"/>
</dbReference>
<dbReference type="GO" id="GO:0005886">
    <property type="term" value="C:plasma membrane"/>
    <property type="evidence" value="ECO:0007669"/>
    <property type="project" value="UniProtKB-SubCell"/>
</dbReference>
<evidence type="ECO:0000313" key="24">
    <source>
        <dbReference type="Proteomes" id="UP000095541"/>
    </source>
</evidence>
<keyword evidence="7" id="KW-0653">Protein transport</keyword>
<dbReference type="AlphaFoldDB" id="A0A0P0FPX1"/>
<evidence type="ECO:0000313" key="22">
    <source>
        <dbReference type="EMBL" id="UYU73393.1"/>
    </source>
</evidence>
<evidence type="ECO:0000313" key="21">
    <source>
        <dbReference type="EMBL" id="UYU64709.1"/>
    </source>
</evidence>
<keyword evidence="4 7" id="KW-0812">Transmembrane</keyword>
<reference evidence="9 32" key="4">
    <citation type="submission" date="2020-02" db="EMBL/GenBank/DDBJ databases">
        <title>Whole-genome sequencing and comparative analysis of the genomes of Bacteroides thetaiotaomicron and Escherichia coli isolated from a healthy resident in Vietnam.</title>
        <authorList>
            <person name="Mohsin M."/>
            <person name="Tanaka K."/>
            <person name="Kawahara R."/>
            <person name="Kondo S."/>
            <person name="Noguchi H."/>
            <person name="Motooka D."/>
            <person name="Nakamura S."/>
            <person name="Khong D.T."/>
            <person name="Nguyen T.N."/>
            <person name="Tran H.T."/>
            <person name="Yamamoto Y."/>
        </authorList>
    </citation>
    <scope>NUCLEOTIDE SEQUENCE [LARGE SCALE GENOMIC DNA]</scope>
    <source>
        <strain evidence="9 32">F9-2</strain>
    </source>
</reference>
<comment type="similarity">
    <text evidence="2 7">Belongs to the ExbD/TolR family.</text>
</comment>
<dbReference type="Proteomes" id="UP001200544">
    <property type="component" value="Unassembled WGS sequence"/>
</dbReference>
<comment type="subcellular location">
    <subcellularLocation>
        <location evidence="1">Cell membrane</location>
        <topology evidence="1">Single-pass membrane protein</topology>
    </subcellularLocation>
    <subcellularLocation>
        <location evidence="7">Cell membrane</location>
        <topology evidence="7">Single-pass type II membrane protein</topology>
    </subcellularLocation>
</comment>
<dbReference type="EMBL" id="CZBI01000001">
    <property type="protein sequence ID" value="CUP59050.1"/>
    <property type="molecule type" value="Genomic_DNA"/>
</dbReference>
<dbReference type="GeneID" id="60926249"/>
<dbReference type="PANTHER" id="PTHR30558:SF3">
    <property type="entry name" value="BIOPOLYMER TRANSPORT PROTEIN EXBD-RELATED"/>
    <property type="match status" value="1"/>
</dbReference>
<evidence type="ECO:0000313" key="14">
    <source>
        <dbReference type="EMBL" id="KAB4452699.1"/>
    </source>
</evidence>
<evidence type="ECO:0000313" key="26">
    <source>
        <dbReference type="Proteomes" id="UP000283616"/>
    </source>
</evidence>